<dbReference type="InterPro" id="IPR008428">
    <property type="entry name" value="Chond_GalNAc"/>
</dbReference>
<evidence type="ECO:0000313" key="2">
    <source>
        <dbReference type="EMBL" id="BCS85169.1"/>
    </source>
</evidence>
<dbReference type="InterPro" id="IPR050834">
    <property type="entry name" value="Glycosyltransf_2"/>
</dbReference>
<name>A0ABM7NXC0_9BACT</name>
<dbReference type="PANTHER" id="PTHR43685">
    <property type="entry name" value="GLYCOSYLTRANSFERASE"/>
    <property type="match status" value="1"/>
</dbReference>
<dbReference type="SUPFAM" id="SSF53448">
    <property type="entry name" value="Nucleotide-diphospho-sugar transferases"/>
    <property type="match status" value="1"/>
</dbReference>
<evidence type="ECO:0000259" key="1">
    <source>
        <dbReference type="Pfam" id="PF00535"/>
    </source>
</evidence>
<dbReference type="InterPro" id="IPR029044">
    <property type="entry name" value="Nucleotide-diphossugar_trans"/>
</dbReference>
<dbReference type="GO" id="GO:0016740">
    <property type="term" value="F:transferase activity"/>
    <property type="evidence" value="ECO:0007669"/>
    <property type="project" value="UniProtKB-KW"/>
</dbReference>
<keyword evidence="2" id="KW-0808">Transferase</keyword>
<dbReference type="Pfam" id="PF00535">
    <property type="entry name" value="Glycos_transf_2"/>
    <property type="match status" value="1"/>
</dbReference>
<dbReference type="Gene3D" id="3.90.550.10">
    <property type="entry name" value="Spore Coat Polysaccharide Biosynthesis Protein SpsA, Chain A"/>
    <property type="match status" value="1"/>
</dbReference>
<feature type="domain" description="Glycosyltransferase 2-like" evidence="1">
    <location>
        <begin position="3"/>
        <end position="130"/>
    </location>
</feature>
<reference evidence="2 3" key="1">
    <citation type="journal article" date="2022" name="Int. J. Syst. Evol. Microbiol.">
        <title>Prevotella herbatica sp. nov., a plant polysaccharide-decomposing anaerobic bacterium isolated from a methanogenic reactor.</title>
        <authorList>
            <person name="Uek A."/>
            <person name="Tonouchi A."/>
            <person name="Kaku N."/>
            <person name="Ueki K."/>
        </authorList>
    </citation>
    <scope>NUCLEOTIDE SEQUENCE [LARGE SCALE GENOMIC DNA]</scope>
    <source>
        <strain evidence="2 3">WR041</strain>
    </source>
</reference>
<accession>A0ABM7NXC0</accession>
<dbReference type="Pfam" id="PF05679">
    <property type="entry name" value="CHGN"/>
    <property type="match status" value="1"/>
</dbReference>
<organism evidence="2 3">
    <name type="scientific">Prevotella herbatica</name>
    <dbReference type="NCBI Taxonomy" id="2801997"/>
    <lineage>
        <taxon>Bacteria</taxon>
        <taxon>Pseudomonadati</taxon>
        <taxon>Bacteroidota</taxon>
        <taxon>Bacteroidia</taxon>
        <taxon>Bacteroidales</taxon>
        <taxon>Prevotellaceae</taxon>
        <taxon>Prevotella</taxon>
    </lineage>
</organism>
<dbReference type="InterPro" id="IPR001173">
    <property type="entry name" value="Glyco_trans_2-like"/>
</dbReference>
<proteinExistence type="predicted"/>
<dbReference type="Proteomes" id="UP001319045">
    <property type="component" value="Chromosome"/>
</dbReference>
<gene>
    <name evidence="2" type="ORF">prwr041_10620</name>
</gene>
<sequence length="237" mass="27349">MIQTRMPDEVIIADDGSKDETKTLIESMQKDFPCKLVHAWIPDEGFRLALSRNNAIRTYCTGDYVIFIDQDIILDNKFIEDHERLATKGCFVIGGRTKLSALLSKKILSSKNIKLGLFTKGIIRKVNMVHIRCLFPLTSKMYSWNKLYGRGANMAMYRSDLEKVNGFDEDIIGYGVEDIDLFNRLMNNGINKKYAQFCAIEHHLYHKRGKVVENNFKIAFTNKNRKRCKNGLTHDDK</sequence>
<dbReference type="EMBL" id="AP024484">
    <property type="protein sequence ID" value="BCS85169.1"/>
    <property type="molecule type" value="Genomic_DNA"/>
</dbReference>
<evidence type="ECO:0000313" key="3">
    <source>
        <dbReference type="Proteomes" id="UP001319045"/>
    </source>
</evidence>
<protein>
    <submittedName>
        <fullName evidence="2">Glycosyl transferase</fullName>
    </submittedName>
</protein>
<dbReference type="PANTHER" id="PTHR43685:SF3">
    <property type="entry name" value="SLR2126 PROTEIN"/>
    <property type="match status" value="1"/>
</dbReference>
<keyword evidence="3" id="KW-1185">Reference proteome</keyword>